<keyword evidence="1" id="KW-1133">Transmembrane helix</keyword>
<dbReference type="GeneID" id="33353654"/>
<accession>A0A1Z1M4M5</accession>
<reference evidence="2" key="1">
    <citation type="journal article" date="2017" name="J. Phycol.">
        <title>Analysis of chloroplast genomes and a supermatrix inform reclassification of the Rhodomelaceae (Rhodophyta).</title>
        <authorList>
            <person name="Diaz-Tapia P."/>
            <person name="Maggs C.A."/>
            <person name="West J.A."/>
            <person name="Verbruggen H."/>
        </authorList>
    </citation>
    <scope>NUCLEOTIDE SEQUENCE</scope>
    <source>
        <strain evidence="2">JW2841</strain>
    </source>
</reference>
<dbReference type="SUPFAM" id="SSF48452">
    <property type="entry name" value="TPR-like"/>
    <property type="match status" value="1"/>
</dbReference>
<sequence>MVNSIFLFRLYVLAFLLFLIPLSFFTTVQLLSLIRMILKYNIFFNDFSHNFQVLDVLSFKDIFNFHANRKQWFLCVSLIDLSFHYSNLDTDLLYISLAYSYKTNSFLSIAEYYYLKALSISPSNIVALKSLAIIYDQLGKREKALSLYDKISSLHLK</sequence>
<protein>
    <submittedName>
        <fullName evidence="2">Uncharacterized protein</fullName>
    </submittedName>
</protein>
<evidence type="ECO:0000313" key="2">
    <source>
        <dbReference type="EMBL" id="ARW60724.1"/>
    </source>
</evidence>
<dbReference type="EMBL" id="MF101415">
    <property type="protein sequence ID" value="ARW60724.1"/>
    <property type="molecule type" value="Genomic_DNA"/>
</dbReference>
<dbReference type="AlphaFoldDB" id="A0A1Z1M4M5"/>
<dbReference type="InterPro" id="IPR011990">
    <property type="entry name" value="TPR-like_helical_dom_sf"/>
</dbReference>
<dbReference type="Gene3D" id="1.25.40.10">
    <property type="entry name" value="Tetratricopeptide repeat domain"/>
    <property type="match status" value="1"/>
</dbReference>
<keyword evidence="2" id="KW-0150">Chloroplast</keyword>
<feature type="transmembrane region" description="Helical" evidence="1">
    <location>
        <begin position="6"/>
        <end position="31"/>
    </location>
</feature>
<name>A0A1Z1M4M5_OSMFI</name>
<dbReference type="RefSeq" id="YP_009392162.1">
    <property type="nucleotide sequence ID" value="NC_035262.1"/>
</dbReference>
<geneLocation type="chloroplast" evidence="2"/>
<proteinExistence type="predicted"/>
<organism evidence="2">
    <name type="scientific">Osmundaria fimbriata</name>
    <name type="common">Red alga</name>
    <name type="synonym">Delesseria fimbriata</name>
    <dbReference type="NCBI Taxonomy" id="228265"/>
    <lineage>
        <taxon>Eukaryota</taxon>
        <taxon>Rhodophyta</taxon>
        <taxon>Florideophyceae</taxon>
        <taxon>Rhodymeniophycidae</taxon>
        <taxon>Ceramiales</taxon>
        <taxon>Rhodomelaceae</taxon>
        <taxon>Amansieae</taxon>
        <taxon>Osmundaria</taxon>
    </lineage>
</organism>
<keyword evidence="2" id="KW-0934">Plastid</keyword>
<evidence type="ECO:0000256" key="1">
    <source>
        <dbReference type="SAM" id="Phobius"/>
    </source>
</evidence>
<gene>
    <name evidence="2" type="primary">ycf37</name>
</gene>
<keyword evidence="1" id="KW-0812">Transmembrane</keyword>
<keyword evidence="1" id="KW-0472">Membrane</keyword>